<protein>
    <submittedName>
        <fullName evidence="2">Uncharacterized protein</fullName>
    </submittedName>
</protein>
<accession>A0A8B9EPR1</accession>
<dbReference type="Proteomes" id="UP000694521">
    <property type="component" value="Unplaced"/>
</dbReference>
<sequence length="87" mass="9051">MGGEVGTGIEPSPGVPLASPQLTVYLGKRDFVDHIDVVDPVGEWGRVSPLRDADLRLPLRPRGPGRAGADVPQGPVRGQRAGLPPGP</sequence>
<proteinExistence type="predicted"/>
<name>A0A8B9EPR1_ANSCY</name>
<reference evidence="2" key="1">
    <citation type="submission" date="2025-08" db="UniProtKB">
        <authorList>
            <consortium name="Ensembl"/>
        </authorList>
    </citation>
    <scope>IDENTIFICATION</scope>
</reference>
<dbReference type="Ensembl" id="ENSACDT00005028273.1">
    <property type="protein sequence ID" value="ENSACDP00005023638.1"/>
    <property type="gene ID" value="ENSACDG00005017167.1"/>
</dbReference>
<reference evidence="2" key="2">
    <citation type="submission" date="2025-09" db="UniProtKB">
        <authorList>
            <consortium name="Ensembl"/>
        </authorList>
    </citation>
    <scope>IDENTIFICATION</scope>
</reference>
<keyword evidence="3" id="KW-1185">Reference proteome</keyword>
<dbReference type="AlphaFoldDB" id="A0A8B9EPR1"/>
<evidence type="ECO:0000256" key="1">
    <source>
        <dbReference type="SAM" id="MobiDB-lite"/>
    </source>
</evidence>
<feature type="region of interest" description="Disordered" evidence="1">
    <location>
        <begin position="55"/>
        <end position="87"/>
    </location>
</feature>
<organism evidence="2 3">
    <name type="scientific">Anser cygnoides</name>
    <name type="common">Swan goose</name>
    <dbReference type="NCBI Taxonomy" id="8845"/>
    <lineage>
        <taxon>Eukaryota</taxon>
        <taxon>Metazoa</taxon>
        <taxon>Chordata</taxon>
        <taxon>Craniata</taxon>
        <taxon>Vertebrata</taxon>
        <taxon>Euteleostomi</taxon>
        <taxon>Archelosauria</taxon>
        <taxon>Archosauria</taxon>
        <taxon>Dinosauria</taxon>
        <taxon>Saurischia</taxon>
        <taxon>Theropoda</taxon>
        <taxon>Coelurosauria</taxon>
        <taxon>Aves</taxon>
        <taxon>Neognathae</taxon>
        <taxon>Galloanserae</taxon>
        <taxon>Anseriformes</taxon>
        <taxon>Anatidae</taxon>
        <taxon>Anserinae</taxon>
        <taxon>Anser</taxon>
    </lineage>
</organism>
<evidence type="ECO:0000313" key="2">
    <source>
        <dbReference type="Ensembl" id="ENSACDP00005023638.1"/>
    </source>
</evidence>
<feature type="compositionally biased region" description="Low complexity" evidence="1">
    <location>
        <begin position="58"/>
        <end position="70"/>
    </location>
</feature>
<dbReference type="InterPro" id="IPR014756">
    <property type="entry name" value="Ig_E-set"/>
</dbReference>
<dbReference type="SUPFAM" id="SSF81296">
    <property type="entry name" value="E set domains"/>
    <property type="match status" value="1"/>
</dbReference>
<evidence type="ECO:0000313" key="3">
    <source>
        <dbReference type="Proteomes" id="UP000694521"/>
    </source>
</evidence>